<gene>
    <name evidence="2" type="ORF">AVDCRST_MAG85-1025</name>
</gene>
<protein>
    <submittedName>
        <fullName evidence="2">Uncharacterized protein</fullName>
    </submittedName>
</protein>
<dbReference type="EMBL" id="CADCVT010000115">
    <property type="protein sequence ID" value="CAA9487338.1"/>
    <property type="molecule type" value="Genomic_DNA"/>
</dbReference>
<reference evidence="2" key="1">
    <citation type="submission" date="2020-02" db="EMBL/GenBank/DDBJ databases">
        <authorList>
            <person name="Meier V. D."/>
        </authorList>
    </citation>
    <scope>NUCLEOTIDE SEQUENCE</scope>
    <source>
        <strain evidence="2">AVDCRST_MAG85</strain>
    </source>
</reference>
<feature type="compositionally biased region" description="Low complexity" evidence="1">
    <location>
        <begin position="1"/>
        <end position="10"/>
    </location>
</feature>
<evidence type="ECO:0000313" key="2">
    <source>
        <dbReference type="EMBL" id="CAA9487338.1"/>
    </source>
</evidence>
<feature type="compositionally biased region" description="Basic and acidic residues" evidence="1">
    <location>
        <begin position="122"/>
        <end position="145"/>
    </location>
</feature>
<organism evidence="2">
    <name type="scientific">uncultured Solirubrobacteraceae bacterium</name>
    <dbReference type="NCBI Taxonomy" id="1162706"/>
    <lineage>
        <taxon>Bacteria</taxon>
        <taxon>Bacillati</taxon>
        <taxon>Actinomycetota</taxon>
        <taxon>Thermoleophilia</taxon>
        <taxon>Solirubrobacterales</taxon>
        <taxon>Solirubrobacteraceae</taxon>
        <taxon>environmental samples</taxon>
    </lineage>
</organism>
<sequence length="145" mass="15124">QGAAAAAPAGAHHHRGRDGLAAADAREPAQQRLDPRGGPCGAGDGADERVRARAGAGAGARHAGAASAGRAAVRRRRNLRAAVLLPRPVRRGGHVRPRALLRQRDAGSRPARRPGPAPRHPPPHDAHLPDPDRQRLGDADLRGRV</sequence>
<feature type="compositionally biased region" description="Low complexity" evidence="1">
    <location>
        <begin position="53"/>
        <end position="71"/>
    </location>
</feature>
<feature type="compositionally biased region" description="Basic and acidic residues" evidence="1">
    <location>
        <begin position="24"/>
        <end position="35"/>
    </location>
</feature>
<evidence type="ECO:0000256" key="1">
    <source>
        <dbReference type="SAM" id="MobiDB-lite"/>
    </source>
</evidence>
<feature type="non-terminal residue" evidence="2">
    <location>
        <position position="145"/>
    </location>
</feature>
<name>A0A6J4S1X3_9ACTN</name>
<feature type="non-terminal residue" evidence="2">
    <location>
        <position position="1"/>
    </location>
</feature>
<dbReference type="AlphaFoldDB" id="A0A6J4S1X3"/>
<proteinExistence type="predicted"/>
<accession>A0A6J4S1X3</accession>
<feature type="region of interest" description="Disordered" evidence="1">
    <location>
        <begin position="1"/>
        <end position="145"/>
    </location>
</feature>
<feature type="compositionally biased region" description="Basic residues" evidence="1">
    <location>
        <begin position="88"/>
        <end position="101"/>
    </location>
</feature>